<dbReference type="Proteomes" id="UP001428817">
    <property type="component" value="Unassembled WGS sequence"/>
</dbReference>
<dbReference type="PANTHER" id="PTHR30055:SF234">
    <property type="entry name" value="HTH-TYPE TRANSCRIPTIONAL REGULATOR BETI"/>
    <property type="match status" value="1"/>
</dbReference>
<evidence type="ECO:0000256" key="4">
    <source>
        <dbReference type="PROSITE-ProRule" id="PRU00335"/>
    </source>
</evidence>
<dbReference type="InterPro" id="IPR023772">
    <property type="entry name" value="DNA-bd_HTH_TetR-type_CS"/>
</dbReference>
<dbReference type="Pfam" id="PF00440">
    <property type="entry name" value="TetR_N"/>
    <property type="match status" value="1"/>
</dbReference>
<dbReference type="PROSITE" id="PS01081">
    <property type="entry name" value="HTH_TETR_1"/>
    <property type="match status" value="1"/>
</dbReference>
<sequence>MIGMRRTRRGPSENQELLLKTAHRLFTAQGYHGTTTKQIADESGVGEPVLFRHFGSKAGLFEAAILKPFTEFVTDWAASWDRRPPSSTDALVITRSFVKGFYAVVEDHRDLLRTLVAARVQGADRELERISAEFSEHFADGLRVMRRILLQHGEPRDYQHLDPPLTVAVACGSVMSLLLLDDWLFPGHERRPGKSRQINELTQMLLHGIAHRAG</sequence>
<dbReference type="EMBL" id="BAABJP010000062">
    <property type="protein sequence ID" value="GAA5174435.1"/>
    <property type="molecule type" value="Genomic_DNA"/>
</dbReference>
<gene>
    <name evidence="6" type="ORF">GCM10023321_78240</name>
</gene>
<dbReference type="InterPro" id="IPR009057">
    <property type="entry name" value="Homeodomain-like_sf"/>
</dbReference>
<evidence type="ECO:0000313" key="7">
    <source>
        <dbReference type="Proteomes" id="UP001428817"/>
    </source>
</evidence>
<keyword evidence="3" id="KW-0804">Transcription</keyword>
<dbReference type="InterPro" id="IPR050109">
    <property type="entry name" value="HTH-type_TetR-like_transc_reg"/>
</dbReference>
<name>A0ABP9RCA5_9PSEU</name>
<evidence type="ECO:0000313" key="6">
    <source>
        <dbReference type="EMBL" id="GAA5174435.1"/>
    </source>
</evidence>
<organism evidence="6 7">
    <name type="scientific">Pseudonocardia eucalypti</name>
    <dbReference type="NCBI Taxonomy" id="648755"/>
    <lineage>
        <taxon>Bacteria</taxon>
        <taxon>Bacillati</taxon>
        <taxon>Actinomycetota</taxon>
        <taxon>Actinomycetes</taxon>
        <taxon>Pseudonocardiales</taxon>
        <taxon>Pseudonocardiaceae</taxon>
        <taxon>Pseudonocardia</taxon>
    </lineage>
</organism>
<dbReference type="PROSITE" id="PS50977">
    <property type="entry name" value="HTH_TETR_2"/>
    <property type="match status" value="1"/>
</dbReference>
<keyword evidence="7" id="KW-1185">Reference proteome</keyword>
<evidence type="ECO:0000256" key="3">
    <source>
        <dbReference type="ARBA" id="ARBA00023163"/>
    </source>
</evidence>
<comment type="caution">
    <text evidence="6">The sequence shown here is derived from an EMBL/GenBank/DDBJ whole genome shotgun (WGS) entry which is preliminary data.</text>
</comment>
<evidence type="ECO:0000256" key="1">
    <source>
        <dbReference type="ARBA" id="ARBA00023015"/>
    </source>
</evidence>
<dbReference type="PANTHER" id="PTHR30055">
    <property type="entry name" value="HTH-TYPE TRANSCRIPTIONAL REGULATOR RUTR"/>
    <property type="match status" value="1"/>
</dbReference>
<reference evidence="7" key="1">
    <citation type="journal article" date="2019" name="Int. J. Syst. Evol. Microbiol.">
        <title>The Global Catalogue of Microorganisms (GCM) 10K type strain sequencing project: providing services to taxonomists for standard genome sequencing and annotation.</title>
        <authorList>
            <consortium name="The Broad Institute Genomics Platform"/>
            <consortium name="The Broad Institute Genome Sequencing Center for Infectious Disease"/>
            <person name="Wu L."/>
            <person name="Ma J."/>
        </authorList>
    </citation>
    <scope>NUCLEOTIDE SEQUENCE [LARGE SCALE GENOMIC DNA]</scope>
    <source>
        <strain evidence="7">JCM 18303</strain>
    </source>
</reference>
<dbReference type="Gene3D" id="1.10.357.10">
    <property type="entry name" value="Tetracycline Repressor, domain 2"/>
    <property type="match status" value="1"/>
</dbReference>
<accession>A0ABP9RCA5</accession>
<protein>
    <recommendedName>
        <fullName evidence="5">HTH tetR-type domain-containing protein</fullName>
    </recommendedName>
</protein>
<keyword evidence="1" id="KW-0805">Transcription regulation</keyword>
<proteinExistence type="predicted"/>
<keyword evidence="2 4" id="KW-0238">DNA-binding</keyword>
<evidence type="ECO:0000256" key="2">
    <source>
        <dbReference type="ARBA" id="ARBA00023125"/>
    </source>
</evidence>
<feature type="domain" description="HTH tetR-type" evidence="5">
    <location>
        <begin position="12"/>
        <end position="72"/>
    </location>
</feature>
<evidence type="ECO:0000259" key="5">
    <source>
        <dbReference type="PROSITE" id="PS50977"/>
    </source>
</evidence>
<dbReference type="PRINTS" id="PR00455">
    <property type="entry name" value="HTHTETR"/>
</dbReference>
<dbReference type="InterPro" id="IPR001647">
    <property type="entry name" value="HTH_TetR"/>
</dbReference>
<dbReference type="SUPFAM" id="SSF46689">
    <property type="entry name" value="Homeodomain-like"/>
    <property type="match status" value="1"/>
</dbReference>
<feature type="DNA-binding region" description="H-T-H motif" evidence="4">
    <location>
        <begin position="35"/>
        <end position="54"/>
    </location>
</feature>